<feature type="transmembrane region" description="Helical" evidence="8">
    <location>
        <begin position="335"/>
        <end position="357"/>
    </location>
</feature>
<feature type="transmembrane region" description="Helical" evidence="8">
    <location>
        <begin position="9"/>
        <end position="26"/>
    </location>
</feature>
<feature type="domain" description="Major facilitator superfamily (MFS) profile" evidence="9">
    <location>
        <begin position="8"/>
        <end position="399"/>
    </location>
</feature>
<proteinExistence type="inferred from homology"/>
<dbReference type="PANTHER" id="PTHR23502">
    <property type="entry name" value="MAJOR FACILITATOR SUPERFAMILY"/>
    <property type="match status" value="1"/>
</dbReference>
<dbReference type="PROSITE" id="PS50850">
    <property type="entry name" value="MFS"/>
    <property type="match status" value="1"/>
</dbReference>
<evidence type="ECO:0000256" key="8">
    <source>
        <dbReference type="SAM" id="Phobius"/>
    </source>
</evidence>
<evidence type="ECO:0000256" key="5">
    <source>
        <dbReference type="ARBA" id="ARBA00022692"/>
    </source>
</evidence>
<evidence type="ECO:0000313" key="11">
    <source>
        <dbReference type="Proteomes" id="UP000616346"/>
    </source>
</evidence>
<feature type="transmembrane region" description="Helical" evidence="8">
    <location>
        <begin position="303"/>
        <end position="323"/>
    </location>
</feature>
<dbReference type="Gene3D" id="1.20.1720.10">
    <property type="entry name" value="Multidrug resistance protein D"/>
    <property type="match status" value="1"/>
</dbReference>
<accession>A0ABR8VEQ8</accession>
<organism evidence="10 11">
    <name type="scientific">Phocaeicola faecium</name>
    <dbReference type="NCBI Taxonomy" id="2762213"/>
    <lineage>
        <taxon>Bacteria</taxon>
        <taxon>Pseudomonadati</taxon>
        <taxon>Bacteroidota</taxon>
        <taxon>Bacteroidia</taxon>
        <taxon>Bacteroidales</taxon>
        <taxon>Bacteroidaceae</taxon>
        <taxon>Phocaeicola</taxon>
    </lineage>
</organism>
<keyword evidence="4" id="KW-1003">Cell membrane</keyword>
<evidence type="ECO:0000259" key="9">
    <source>
        <dbReference type="PROSITE" id="PS50850"/>
    </source>
</evidence>
<dbReference type="Pfam" id="PF07690">
    <property type="entry name" value="MFS_1"/>
    <property type="match status" value="1"/>
</dbReference>
<keyword evidence="5 8" id="KW-0812">Transmembrane</keyword>
<name>A0ABR8VEQ8_9BACT</name>
<comment type="subcellular location">
    <subcellularLocation>
        <location evidence="1">Cell membrane</location>
        <topology evidence="1">Multi-pass membrane protein</topology>
    </subcellularLocation>
</comment>
<feature type="transmembrane region" description="Helical" evidence="8">
    <location>
        <begin position="78"/>
        <end position="96"/>
    </location>
</feature>
<reference evidence="10 11" key="1">
    <citation type="submission" date="2020-08" db="EMBL/GenBank/DDBJ databases">
        <title>A Genomic Blueprint of the Chicken Gut Microbiome.</title>
        <authorList>
            <person name="Gilroy R."/>
            <person name="Ravi A."/>
            <person name="Getino M."/>
            <person name="Pursley I."/>
            <person name="Horton D.L."/>
            <person name="Alikhan N.-F."/>
            <person name="Baker D."/>
            <person name="Gharbi K."/>
            <person name="Hall N."/>
            <person name="Watson M."/>
            <person name="Adriaenssens E.M."/>
            <person name="Foster-Nyarko E."/>
            <person name="Jarju S."/>
            <person name="Secka A."/>
            <person name="Antonio M."/>
            <person name="Oren A."/>
            <person name="Chaudhuri R."/>
            <person name="La Ragione R.M."/>
            <person name="Hildebrand F."/>
            <person name="Pallen M.J."/>
        </authorList>
    </citation>
    <scope>NUCLEOTIDE SEQUENCE [LARGE SCALE GENOMIC DNA]</scope>
    <source>
        <strain evidence="10 11">Sa1YUN3</strain>
    </source>
</reference>
<keyword evidence="6 8" id="KW-1133">Transmembrane helix</keyword>
<evidence type="ECO:0000256" key="1">
    <source>
        <dbReference type="ARBA" id="ARBA00004651"/>
    </source>
</evidence>
<evidence type="ECO:0000256" key="2">
    <source>
        <dbReference type="ARBA" id="ARBA00006236"/>
    </source>
</evidence>
<keyword evidence="7 8" id="KW-0472">Membrane</keyword>
<evidence type="ECO:0000256" key="6">
    <source>
        <dbReference type="ARBA" id="ARBA00022989"/>
    </source>
</evidence>
<feature type="transmembrane region" description="Helical" evidence="8">
    <location>
        <begin position="214"/>
        <end position="239"/>
    </location>
</feature>
<dbReference type="InterPro" id="IPR036259">
    <property type="entry name" value="MFS_trans_sf"/>
</dbReference>
<evidence type="ECO:0000256" key="7">
    <source>
        <dbReference type="ARBA" id="ARBA00023136"/>
    </source>
</evidence>
<feature type="transmembrane region" description="Helical" evidence="8">
    <location>
        <begin position="277"/>
        <end position="297"/>
    </location>
</feature>
<dbReference type="InterPro" id="IPR020846">
    <property type="entry name" value="MFS_dom"/>
</dbReference>
<feature type="transmembrane region" description="Helical" evidence="8">
    <location>
        <begin position="46"/>
        <end position="66"/>
    </location>
</feature>
<evidence type="ECO:0000256" key="4">
    <source>
        <dbReference type="ARBA" id="ARBA00022475"/>
    </source>
</evidence>
<dbReference type="InterPro" id="IPR011701">
    <property type="entry name" value="MFS"/>
</dbReference>
<dbReference type="Proteomes" id="UP000616346">
    <property type="component" value="Unassembled WGS sequence"/>
</dbReference>
<protein>
    <submittedName>
        <fullName evidence="10">Multidrug effflux MFS transporter</fullName>
    </submittedName>
</protein>
<keyword evidence="11" id="KW-1185">Reference proteome</keyword>
<comment type="similarity">
    <text evidence="2">Belongs to the major facilitator superfamily. Bcr/CmlA family.</text>
</comment>
<feature type="transmembrane region" description="Helical" evidence="8">
    <location>
        <begin position="363"/>
        <end position="385"/>
    </location>
</feature>
<keyword evidence="3" id="KW-0813">Transport</keyword>
<sequence>MRQNKNSKTFILVFLGMLTAFGPFVTDMYLPTLPAMSDFFNTTSSMVQLGLTTSMVGLAVGQLFFGPLSDKYGRRSPLIIAMMLFLVSSVGCIYSQTIMQFVGFRLIQGIAGAGGIVISRSIAADKFSGRELGKMLAIIGAINGVAPIAAPMGGGMLADSVGWQGIFWCLFGLGVILLAGSFHLSESLPQENRKAAKWKDVYRSFGTVLRNRQYVCYILQFGFAQGVLFANIASAPFIMQQHYGFSPMLFSVCFGVNAVAIVISAAASVKFRRPEQALSTGSTGMVFASLLLCVALIMKCDFWIYETLLLCLLSMLGLTFTASNTLAMDCERENAGTASALLGALGFAFGGIVSPLVGLGDLMTSTGIIFLAGSLCSFGCTRFALRTNLLQHAPEMIRK</sequence>
<comment type="caution">
    <text evidence="10">The sequence shown here is derived from an EMBL/GenBank/DDBJ whole genome shotgun (WGS) entry which is preliminary data.</text>
</comment>
<dbReference type="SUPFAM" id="SSF103473">
    <property type="entry name" value="MFS general substrate transporter"/>
    <property type="match status" value="1"/>
</dbReference>
<dbReference type="CDD" id="cd17320">
    <property type="entry name" value="MFS_MdfA_MDR_like"/>
    <property type="match status" value="1"/>
</dbReference>
<evidence type="ECO:0000256" key="3">
    <source>
        <dbReference type="ARBA" id="ARBA00022448"/>
    </source>
</evidence>
<dbReference type="EMBL" id="JACSPQ010000053">
    <property type="protein sequence ID" value="MBD8003257.1"/>
    <property type="molecule type" value="Genomic_DNA"/>
</dbReference>
<dbReference type="RefSeq" id="WP_178257194.1">
    <property type="nucleotide sequence ID" value="NZ_JACSPQ010000053.1"/>
</dbReference>
<feature type="transmembrane region" description="Helical" evidence="8">
    <location>
        <begin position="135"/>
        <end position="153"/>
    </location>
</feature>
<feature type="transmembrane region" description="Helical" evidence="8">
    <location>
        <begin position="102"/>
        <end position="123"/>
    </location>
</feature>
<dbReference type="InterPro" id="IPR004812">
    <property type="entry name" value="Efflux_drug-R_Bcr/CmlA"/>
</dbReference>
<dbReference type="PANTHER" id="PTHR23502:SF132">
    <property type="entry name" value="POLYAMINE TRANSPORTER 2-RELATED"/>
    <property type="match status" value="1"/>
</dbReference>
<feature type="transmembrane region" description="Helical" evidence="8">
    <location>
        <begin position="245"/>
        <end position="265"/>
    </location>
</feature>
<gene>
    <name evidence="10" type="ORF">H9626_13795</name>
</gene>
<evidence type="ECO:0000313" key="10">
    <source>
        <dbReference type="EMBL" id="MBD8003257.1"/>
    </source>
</evidence>
<dbReference type="NCBIfam" id="TIGR00710">
    <property type="entry name" value="efflux_Bcr_CflA"/>
    <property type="match status" value="1"/>
</dbReference>
<feature type="transmembrane region" description="Helical" evidence="8">
    <location>
        <begin position="165"/>
        <end position="184"/>
    </location>
</feature>